<keyword evidence="3" id="KW-1185">Reference proteome</keyword>
<dbReference type="InterPro" id="IPR036691">
    <property type="entry name" value="Endo/exonu/phosph_ase_sf"/>
</dbReference>
<evidence type="ECO:0000313" key="3">
    <source>
        <dbReference type="Proteomes" id="UP001151760"/>
    </source>
</evidence>
<evidence type="ECO:0000259" key="1">
    <source>
        <dbReference type="Pfam" id="PF14529"/>
    </source>
</evidence>
<organism evidence="2 3">
    <name type="scientific">Tanacetum coccineum</name>
    <dbReference type="NCBI Taxonomy" id="301880"/>
    <lineage>
        <taxon>Eukaryota</taxon>
        <taxon>Viridiplantae</taxon>
        <taxon>Streptophyta</taxon>
        <taxon>Embryophyta</taxon>
        <taxon>Tracheophyta</taxon>
        <taxon>Spermatophyta</taxon>
        <taxon>Magnoliopsida</taxon>
        <taxon>eudicotyledons</taxon>
        <taxon>Gunneridae</taxon>
        <taxon>Pentapetalae</taxon>
        <taxon>asterids</taxon>
        <taxon>campanulids</taxon>
        <taxon>Asterales</taxon>
        <taxon>Asteraceae</taxon>
        <taxon>Asteroideae</taxon>
        <taxon>Anthemideae</taxon>
        <taxon>Anthemidinae</taxon>
        <taxon>Tanacetum</taxon>
    </lineage>
</organism>
<gene>
    <name evidence="2" type="ORF">Tco_0859315</name>
</gene>
<dbReference type="InterPro" id="IPR005135">
    <property type="entry name" value="Endo/exonuclease/phosphatase"/>
</dbReference>
<dbReference type="Proteomes" id="UP001151760">
    <property type="component" value="Unassembled WGS sequence"/>
</dbReference>
<keyword evidence="2" id="KW-0695">RNA-directed DNA polymerase</keyword>
<dbReference type="PANTHER" id="PTHR33710:SF64">
    <property type="entry name" value="ENDONUCLEASE_EXONUCLEASE_PHOSPHATASE DOMAIN-CONTAINING PROTEIN"/>
    <property type="match status" value="1"/>
</dbReference>
<feature type="domain" description="Endonuclease/exonuclease/phosphatase" evidence="1">
    <location>
        <begin position="66"/>
        <end position="189"/>
    </location>
</feature>
<dbReference type="Gene3D" id="3.60.10.10">
    <property type="entry name" value="Endonuclease/exonuclease/phosphatase"/>
    <property type="match status" value="1"/>
</dbReference>
<protein>
    <submittedName>
        <fullName evidence="2">RNA-directed DNA polymerase, eukaryota</fullName>
    </submittedName>
</protein>
<keyword evidence="2" id="KW-0808">Transferase</keyword>
<dbReference type="Pfam" id="PF14529">
    <property type="entry name" value="Exo_endo_phos_2"/>
    <property type="match status" value="1"/>
</dbReference>
<accession>A0ABQ5BFK7</accession>
<dbReference type="PANTHER" id="PTHR33710">
    <property type="entry name" value="BNAC02G09200D PROTEIN"/>
    <property type="match status" value="1"/>
</dbReference>
<name>A0ABQ5BFK7_9ASTR</name>
<sequence length="492" mass="56635">MKTDNLFSLRSIWGNSQFDYALVPSSGHSGGIVSIWNPYIFVKHKIISNLNVLIVQGRWLDVKLDIYMVNVYAPQDEEGKQNLWRFITEFMSTNPGHYIIFGDFNSVRNKSERFGSVFSNSNASYFNEFIANGNLVDIPMGGYKFTRVDKSCTKGSRLDRFLIADLTWNHLGPLTAVALDRTISDHHPILLRRCTADYGPIPFKIYHSWFQADGFDKVVADFWSNGYYRKSSSALINFKNKLQGLKSAIKGWVNTRRSRIEVIDSLREELRSLDLHIDVRQGLHHGGEKRMKLVNEIHKLEREQKEDLIQKSRIKWCVDGDENSKFFHGTINKKRKQLSVRGIKSNGQWVEEPMAVKQTFLNHYSIFFSKVTSIPYSARSNRFKMVSQHELEILESEVSLEEIKEVVWDCGSDKSPGPDGFSFGFIKRYWNMMKNDIFAAISEFFNNGDIPIGCNASFITLIPKIESPLVVNDFRPISLIQKIKGYHQPSNI</sequence>
<reference evidence="2" key="1">
    <citation type="journal article" date="2022" name="Int. J. Mol. Sci.">
        <title>Draft Genome of Tanacetum Coccineum: Genomic Comparison of Closely Related Tanacetum-Family Plants.</title>
        <authorList>
            <person name="Yamashiro T."/>
            <person name="Shiraishi A."/>
            <person name="Nakayama K."/>
            <person name="Satake H."/>
        </authorList>
    </citation>
    <scope>NUCLEOTIDE SEQUENCE</scope>
</reference>
<keyword evidence="2" id="KW-0548">Nucleotidyltransferase</keyword>
<dbReference type="EMBL" id="BQNB010013134">
    <property type="protein sequence ID" value="GJT12273.1"/>
    <property type="molecule type" value="Genomic_DNA"/>
</dbReference>
<proteinExistence type="predicted"/>
<comment type="caution">
    <text evidence="2">The sequence shown here is derived from an EMBL/GenBank/DDBJ whole genome shotgun (WGS) entry which is preliminary data.</text>
</comment>
<reference evidence="2" key="2">
    <citation type="submission" date="2022-01" db="EMBL/GenBank/DDBJ databases">
        <authorList>
            <person name="Yamashiro T."/>
            <person name="Shiraishi A."/>
            <person name="Satake H."/>
            <person name="Nakayama K."/>
        </authorList>
    </citation>
    <scope>NUCLEOTIDE SEQUENCE</scope>
</reference>
<dbReference type="GO" id="GO:0003964">
    <property type="term" value="F:RNA-directed DNA polymerase activity"/>
    <property type="evidence" value="ECO:0007669"/>
    <property type="project" value="UniProtKB-KW"/>
</dbReference>
<dbReference type="SUPFAM" id="SSF56219">
    <property type="entry name" value="DNase I-like"/>
    <property type="match status" value="1"/>
</dbReference>
<evidence type="ECO:0000313" key="2">
    <source>
        <dbReference type="EMBL" id="GJT12273.1"/>
    </source>
</evidence>